<accession>A0A1B2JCY3</accession>
<dbReference type="Pfam" id="PF04117">
    <property type="entry name" value="Mpv17_PMP22"/>
    <property type="match status" value="1"/>
</dbReference>
<dbReference type="InterPro" id="IPR007248">
    <property type="entry name" value="Mpv17_PMP22"/>
</dbReference>
<dbReference type="Proteomes" id="UP000094565">
    <property type="component" value="Chromosome 2"/>
</dbReference>
<dbReference type="GO" id="GO:0016020">
    <property type="term" value="C:membrane"/>
    <property type="evidence" value="ECO:0007669"/>
    <property type="project" value="UniProtKB-SubCell"/>
</dbReference>
<dbReference type="GO" id="GO:0005739">
    <property type="term" value="C:mitochondrion"/>
    <property type="evidence" value="ECO:0007669"/>
    <property type="project" value="TreeGrafter"/>
</dbReference>
<organism evidence="8 9">
    <name type="scientific">Komagataella pastoris</name>
    <name type="common">Yeast</name>
    <name type="synonym">Pichia pastoris</name>
    <dbReference type="NCBI Taxonomy" id="4922"/>
    <lineage>
        <taxon>Eukaryota</taxon>
        <taxon>Fungi</taxon>
        <taxon>Dikarya</taxon>
        <taxon>Ascomycota</taxon>
        <taxon>Saccharomycotina</taxon>
        <taxon>Pichiomycetes</taxon>
        <taxon>Pichiales</taxon>
        <taxon>Pichiaceae</taxon>
        <taxon>Komagataella</taxon>
    </lineage>
</organism>
<keyword evidence="5" id="KW-0472">Membrane</keyword>
<evidence type="ECO:0000256" key="1">
    <source>
        <dbReference type="ARBA" id="ARBA00004141"/>
    </source>
</evidence>
<evidence type="ECO:0000313" key="9">
    <source>
        <dbReference type="Proteomes" id="UP000094565"/>
    </source>
</evidence>
<comment type="similarity">
    <text evidence="2 7">Belongs to the peroxisomal membrane protein PXMP2/4 family.</text>
</comment>
<evidence type="ECO:0000313" key="8">
    <source>
        <dbReference type="EMBL" id="ANZ75914.1"/>
    </source>
</evidence>
<dbReference type="PANTHER" id="PTHR11266">
    <property type="entry name" value="PEROXISOMAL MEMBRANE PROTEIN 2, PXMP2 MPV17"/>
    <property type="match status" value="1"/>
</dbReference>
<name>A0A1B2JCY3_PICPA</name>
<evidence type="ECO:0000256" key="5">
    <source>
        <dbReference type="ARBA" id="ARBA00023136"/>
    </source>
</evidence>
<comment type="subcellular location">
    <subcellularLocation>
        <location evidence="1">Membrane</location>
        <topology evidence="1">Multi-pass membrane protein</topology>
    </subcellularLocation>
</comment>
<dbReference type="PANTHER" id="PTHR11266:SF17">
    <property type="entry name" value="PROTEIN MPV17"/>
    <property type="match status" value="1"/>
</dbReference>
<protein>
    <recommendedName>
        <fullName evidence="6">Protein SYM1</fullName>
    </recommendedName>
</protein>
<dbReference type="OrthoDB" id="430207at2759"/>
<proteinExistence type="inferred from homology"/>
<keyword evidence="4" id="KW-1133">Transmembrane helix</keyword>
<keyword evidence="9" id="KW-1185">Reference proteome</keyword>
<sequence length="197" mass="22425">MLLVYNSFLKRNPIITNGLTTGFLFGTGDVLAQTLYSDGVSTFDYKRTLRAVVYGGIIFAPIGDRWYKLLNGIRMPIRVFKSEKAQKVSDTIARVAVDQLVWAPVGIPLYYSCMAMMEGLTIQQWKQKLDDKYMDTLLANWKVWPLFQLANFYVFPVQHRLLAVNVISIIWNCYLSAKNSGVLEDIPVIEDGSLRQS</sequence>
<evidence type="ECO:0000256" key="3">
    <source>
        <dbReference type="ARBA" id="ARBA00022692"/>
    </source>
</evidence>
<dbReference type="AlphaFoldDB" id="A0A1B2JCY3"/>
<reference evidence="8 9" key="1">
    <citation type="submission" date="2016-02" db="EMBL/GenBank/DDBJ databases">
        <title>Comparative genomic and transcriptomic foundation for Pichia pastoris.</title>
        <authorList>
            <person name="Love K.R."/>
            <person name="Shah K.A."/>
            <person name="Whittaker C.A."/>
            <person name="Wu J."/>
            <person name="Bartlett M.C."/>
            <person name="Ma D."/>
            <person name="Leeson R.L."/>
            <person name="Priest M."/>
            <person name="Young S.K."/>
            <person name="Love J.C."/>
        </authorList>
    </citation>
    <scope>NUCLEOTIDE SEQUENCE [LARGE SCALE GENOMIC DNA]</scope>
    <source>
        <strain evidence="8 9">ATCC 28485</strain>
    </source>
</reference>
<evidence type="ECO:0000256" key="7">
    <source>
        <dbReference type="RuleBase" id="RU363053"/>
    </source>
</evidence>
<evidence type="ECO:0000256" key="6">
    <source>
        <dbReference type="ARBA" id="ARBA00039302"/>
    </source>
</evidence>
<keyword evidence="3" id="KW-0812">Transmembrane</keyword>
<evidence type="ECO:0000256" key="4">
    <source>
        <dbReference type="ARBA" id="ARBA00022989"/>
    </source>
</evidence>
<gene>
    <name evidence="8" type="primary">SYM1</name>
    <name evidence="8" type="ORF">ATY40_BA7502158</name>
</gene>
<evidence type="ECO:0000256" key="2">
    <source>
        <dbReference type="ARBA" id="ARBA00006824"/>
    </source>
</evidence>
<dbReference type="EMBL" id="CP014585">
    <property type="protein sequence ID" value="ANZ75914.1"/>
    <property type="molecule type" value="Genomic_DNA"/>
</dbReference>